<dbReference type="AlphaFoldDB" id="C5FR12"/>
<keyword evidence="2" id="KW-1185">Reference proteome</keyword>
<protein>
    <recommendedName>
        <fullName evidence="3">Geranylgeranyl pyrophosphate synthetase</fullName>
    </recommendedName>
</protein>
<dbReference type="VEuPathDB" id="FungiDB:MCYG_05134"/>
<gene>
    <name evidence="1" type="ORF">MCYG_05134</name>
</gene>
<sequence length="367" mass="41874">MVHEMEAPAEPAHLPLLVTTMQLLFQMEDCFKRLRVKTCFSSSAEPKISECKYLRRRYSFLVGALSYIEIYLLSSHKLGKHATWNPPVTPRQLMPDKGEYFRDSNAASQRAQAVLHQNPDITTHDIDIFTCASDFGNLSHCVHGVEQTFRFVMEAVGGTVFFVRRENSPTLLIPGIRGYGHNFVDEYTAWGTDVKGSTSHQGLRFAVRFQSDRFIEKEEHKARATPNSRSPLDALADASIDTNKIPDRSALTVEEDKQRGIPQNDVRDIKTRYMGGLGTRFVMKDTRAGINPRLWRYSETRRARRARKWERDPEDKLRQLASLFRIPINTVMEYGEPLEVYSSETGLLEIRIAEGEKPALPPGIRSL</sequence>
<name>C5FR12_ARTOC</name>
<dbReference type="OrthoDB" id="5393654at2759"/>
<dbReference type="GeneID" id="9231022"/>
<accession>C5FR12</accession>
<dbReference type="Proteomes" id="UP000002035">
    <property type="component" value="Unassembled WGS sequence"/>
</dbReference>
<dbReference type="eggNOG" id="ENOG502QRQN">
    <property type="taxonomic scope" value="Eukaryota"/>
</dbReference>
<dbReference type="STRING" id="554155.C5FR12"/>
<organism evidence="1 2">
    <name type="scientific">Arthroderma otae (strain ATCC MYA-4605 / CBS 113480)</name>
    <name type="common">Microsporum canis</name>
    <dbReference type="NCBI Taxonomy" id="554155"/>
    <lineage>
        <taxon>Eukaryota</taxon>
        <taxon>Fungi</taxon>
        <taxon>Dikarya</taxon>
        <taxon>Ascomycota</taxon>
        <taxon>Pezizomycotina</taxon>
        <taxon>Eurotiomycetes</taxon>
        <taxon>Eurotiomycetidae</taxon>
        <taxon>Onygenales</taxon>
        <taxon>Arthrodermataceae</taxon>
        <taxon>Microsporum</taxon>
    </lineage>
</organism>
<evidence type="ECO:0008006" key="3">
    <source>
        <dbReference type="Google" id="ProtNLM"/>
    </source>
</evidence>
<evidence type="ECO:0000313" key="1">
    <source>
        <dbReference type="EMBL" id="EEQ32315.1"/>
    </source>
</evidence>
<dbReference type="PANTHER" id="PTHR35179:SF2">
    <property type="entry name" value="START DOMAIN-CONTAINING PROTEIN"/>
    <property type="match status" value="1"/>
</dbReference>
<reference evidence="2" key="1">
    <citation type="journal article" date="2012" name="MBio">
        <title>Comparative genome analysis of Trichophyton rubrum and related dermatophytes reveals candidate genes involved in infection.</title>
        <authorList>
            <person name="Martinez D.A."/>
            <person name="Oliver B.G."/>
            <person name="Graeser Y."/>
            <person name="Goldberg J.M."/>
            <person name="Li W."/>
            <person name="Martinez-Rossi N.M."/>
            <person name="Monod M."/>
            <person name="Shelest E."/>
            <person name="Barton R.C."/>
            <person name="Birch E."/>
            <person name="Brakhage A.A."/>
            <person name="Chen Z."/>
            <person name="Gurr S.J."/>
            <person name="Heiman D."/>
            <person name="Heitman J."/>
            <person name="Kosti I."/>
            <person name="Rossi A."/>
            <person name="Saif S."/>
            <person name="Samalova M."/>
            <person name="Saunders C.W."/>
            <person name="Shea T."/>
            <person name="Summerbell R.C."/>
            <person name="Xu J."/>
            <person name="Young S."/>
            <person name="Zeng Q."/>
            <person name="Birren B.W."/>
            <person name="Cuomo C.A."/>
            <person name="White T.C."/>
        </authorList>
    </citation>
    <scope>NUCLEOTIDE SEQUENCE [LARGE SCALE GENOMIC DNA]</scope>
    <source>
        <strain evidence="2">ATCC MYA-4605 / CBS 113480</strain>
    </source>
</reference>
<dbReference type="RefSeq" id="XP_002845265.1">
    <property type="nucleotide sequence ID" value="XM_002845219.1"/>
</dbReference>
<evidence type="ECO:0000313" key="2">
    <source>
        <dbReference type="Proteomes" id="UP000002035"/>
    </source>
</evidence>
<proteinExistence type="predicted"/>
<dbReference type="PANTHER" id="PTHR35179">
    <property type="entry name" value="PROTEIN CBG02620"/>
    <property type="match status" value="1"/>
</dbReference>
<dbReference type="EMBL" id="DS995705">
    <property type="protein sequence ID" value="EEQ32315.1"/>
    <property type="molecule type" value="Genomic_DNA"/>
</dbReference>
<dbReference type="HOGENOM" id="CLU_030046_1_0_1"/>